<reference evidence="8 9" key="1">
    <citation type="submission" date="2016-10" db="EMBL/GenBank/DDBJ databases">
        <authorList>
            <person name="de Groot N.N."/>
        </authorList>
    </citation>
    <scope>NUCLEOTIDE SEQUENCE [LARGE SCALE GENOMIC DNA]</scope>
    <source>
        <strain evidence="8 9">DSM 16859</strain>
    </source>
</reference>
<dbReference type="Gene3D" id="1.20.1250.20">
    <property type="entry name" value="MFS general substrate transporter like domains"/>
    <property type="match status" value="2"/>
</dbReference>
<feature type="transmembrane region" description="Helical" evidence="6">
    <location>
        <begin position="97"/>
        <end position="115"/>
    </location>
</feature>
<keyword evidence="3 6" id="KW-0812">Transmembrane</keyword>
<keyword evidence="4 6" id="KW-1133">Transmembrane helix</keyword>
<evidence type="ECO:0000256" key="2">
    <source>
        <dbReference type="ARBA" id="ARBA00022448"/>
    </source>
</evidence>
<sequence>MSSQIDAAAPASALGAAGPATRKKITAWALWDWGTQPWASVVTTFVFSVYLVSSHFGTANHTALVQSVCLTSASVIIALTAPLSGQGADRSGHTMRTLRWLTWGLAIITASLVVVAPSPAWLWPGFLLVAAGTILSEIASASYNAAIDQVATPGNVGRISGFGWGMGYLGGIVALLAIYFAFIAPEVGLFGVSGTNSMDIRVSMLFCAVWIVVFTAPIFRTLRDQPPREPVPRLGIVGSYRRLFASIAGLWRTHRTIVWFLLASALFRDGLNGIFIYGGAMAQNTFGFSASQVLIFGAAANIVAGVATILMGRLDDRIGPKPVIVISLVALIVLAMAVFFLHDRGQAMFWVLGLILCLFVGPAQAASRSYLARLIPAGMSGEVFGLYATTGRVASPLSPALFGLFVTIGMAVTGTSNAQYFGIIGIAIVLLAGLIALIPVGRHEAGRPAAG</sequence>
<dbReference type="Pfam" id="PF11700">
    <property type="entry name" value="ATG22"/>
    <property type="match status" value="1"/>
</dbReference>
<feature type="transmembrane region" description="Helical" evidence="6">
    <location>
        <begin position="287"/>
        <end position="311"/>
    </location>
</feature>
<comment type="subcellular location">
    <subcellularLocation>
        <location evidence="1">Cell membrane</location>
        <topology evidence="1">Multi-pass membrane protein</topology>
    </subcellularLocation>
</comment>
<feature type="transmembrane region" description="Helical" evidence="6">
    <location>
        <begin position="121"/>
        <end position="141"/>
    </location>
</feature>
<dbReference type="GO" id="GO:0022857">
    <property type="term" value="F:transmembrane transporter activity"/>
    <property type="evidence" value="ECO:0007669"/>
    <property type="project" value="InterPro"/>
</dbReference>
<feature type="domain" description="Major facilitator superfamily (MFS) profile" evidence="7">
    <location>
        <begin position="256"/>
        <end position="451"/>
    </location>
</feature>
<feature type="transmembrane region" description="Helical" evidence="6">
    <location>
        <begin position="347"/>
        <end position="365"/>
    </location>
</feature>
<keyword evidence="5 6" id="KW-0472">Membrane</keyword>
<evidence type="ECO:0000313" key="9">
    <source>
        <dbReference type="Proteomes" id="UP000198815"/>
    </source>
</evidence>
<feature type="transmembrane region" description="Helical" evidence="6">
    <location>
        <begin position="38"/>
        <end position="57"/>
    </location>
</feature>
<keyword evidence="2" id="KW-0813">Transport</keyword>
<proteinExistence type="predicted"/>
<feature type="transmembrane region" description="Helical" evidence="6">
    <location>
        <begin position="63"/>
        <end position="85"/>
    </location>
</feature>
<evidence type="ECO:0000256" key="5">
    <source>
        <dbReference type="ARBA" id="ARBA00023136"/>
    </source>
</evidence>
<gene>
    <name evidence="8" type="ORF">SAMN05443377_10446</name>
</gene>
<evidence type="ECO:0000256" key="6">
    <source>
        <dbReference type="SAM" id="Phobius"/>
    </source>
</evidence>
<dbReference type="InterPro" id="IPR020846">
    <property type="entry name" value="MFS_dom"/>
</dbReference>
<dbReference type="InterPro" id="IPR036259">
    <property type="entry name" value="MFS_trans_sf"/>
</dbReference>
<feature type="transmembrane region" description="Helical" evidence="6">
    <location>
        <begin position="418"/>
        <end position="438"/>
    </location>
</feature>
<name>A0A1H9QPU0_9ACTN</name>
<feature type="transmembrane region" description="Helical" evidence="6">
    <location>
        <begin position="386"/>
        <end position="412"/>
    </location>
</feature>
<evidence type="ECO:0000256" key="4">
    <source>
        <dbReference type="ARBA" id="ARBA00022989"/>
    </source>
</evidence>
<feature type="transmembrane region" description="Helical" evidence="6">
    <location>
        <begin position="202"/>
        <end position="222"/>
    </location>
</feature>
<dbReference type="PANTHER" id="PTHR23519">
    <property type="entry name" value="AUTOPHAGY-RELATED PROTEIN 22"/>
    <property type="match status" value="1"/>
</dbReference>
<accession>A0A1H9QPU0</accession>
<dbReference type="PANTHER" id="PTHR23519:SF1">
    <property type="entry name" value="AUTOPHAGY-RELATED PROTEIN 22"/>
    <property type="match status" value="1"/>
</dbReference>
<dbReference type="AlphaFoldDB" id="A0A1H9QPU0"/>
<feature type="transmembrane region" description="Helical" evidence="6">
    <location>
        <begin position="243"/>
        <end position="267"/>
    </location>
</feature>
<dbReference type="PROSITE" id="PS50850">
    <property type="entry name" value="MFS"/>
    <property type="match status" value="1"/>
</dbReference>
<dbReference type="STRING" id="64702.SAMN05443377_10446"/>
<keyword evidence="9" id="KW-1185">Reference proteome</keyword>
<feature type="transmembrane region" description="Helical" evidence="6">
    <location>
        <begin position="162"/>
        <end position="182"/>
    </location>
</feature>
<dbReference type="EMBL" id="FOGZ01000004">
    <property type="protein sequence ID" value="SER62468.1"/>
    <property type="molecule type" value="Genomic_DNA"/>
</dbReference>
<dbReference type="Proteomes" id="UP000198815">
    <property type="component" value="Unassembled WGS sequence"/>
</dbReference>
<evidence type="ECO:0000256" key="3">
    <source>
        <dbReference type="ARBA" id="ARBA00022692"/>
    </source>
</evidence>
<evidence type="ECO:0000256" key="1">
    <source>
        <dbReference type="ARBA" id="ARBA00004651"/>
    </source>
</evidence>
<dbReference type="InterPro" id="IPR050495">
    <property type="entry name" value="ATG22/LtaA_families"/>
</dbReference>
<feature type="transmembrane region" description="Helical" evidence="6">
    <location>
        <begin position="323"/>
        <end position="341"/>
    </location>
</feature>
<dbReference type="GO" id="GO:0005886">
    <property type="term" value="C:plasma membrane"/>
    <property type="evidence" value="ECO:0007669"/>
    <property type="project" value="UniProtKB-SubCell"/>
</dbReference>
<evidence type="ECO:0000313" key="8">
    <source>
        <dbReference type="EMBL" id="SER62468.1"/>
    </source>
</evidence>
<dbReference type="InterPro" id="IPR024671">
    <property type="entry name" value="Atg22-like"/>
</dbReference>
<protein>
    <submittedName>
        <fullName evidence="8">MFS transporter, UMF1 family</fullName>
    </submittedName>
</protein>
<evidence type="ECO:0000259" key="7">
    <source>
        <dbReference type="PROSITE" id="PS50850"/>
    </source>
</evidence>
<organism evidence="8 9">
    <name type="scientific">Propionibacterium cyclohexanicum</name>
    <dbReference type="NCBI Taxonomy" id="64702"/>
    <lineage>
        <taxon>Bacteria</taxon>
        <taxon>Bacillati</taxon>
        <taxon>Actinomycetota</taxon>
        <taxon>Actinomycetes</taxon>
        <taxon>Propionibacteriales</taxon>
        <taxon>Propionibacteriaceae</taxon>
        <taxon>Propionibacterium</taxon>
    </lineage>
</organism>
<dbReference type="SUPFAM" id="SSF103473">
    <property type="entry name" value="MFS general substrate transporter"/>
    <property type="match status" value="1"/>
</dbReference>